<evidence type="ECO:0000313" key="2">
    <source>
        <dbReference type="EMBL" id="ATC33496.1"/>
    </source>
</evidence>
<proteinExistence type="predicted"/>
<dbReference type="AlphaFoldDB" id="A0A290MN33"/>
<accession>A0A290MN33</accession>
<evidence type="ECO:0000313" key="3">
    <source>
        <dbReference type="Proteomes" id="UP000217311"/>
    </source>
</evidence>
<name>A0A290MN33_CAUVI</name>
<protein>
    <submittedName>
        <fullName evidence="2">Uncharacterized protein</fullName>
    </submittedName>
</protein>
<gene>
    <name evidence="2" type="ORF">CA606_14805</name>
</gene>
<dbReference type="Proteomes" id="UP000217311">
    <property type="component" value="Chromosome"/>
</dbReference>
<feature type="region of interest" description="Disordered" evidence="1">
    <location>
        <begin position="1"/>
        <end position="22"/>
    </location>
</feature>
<reference evidence="3" key="1">
    <citation type="submission" date="2017-09" db="EMBL/GenBank/DDBJ databases">
        <title>Genome evolution observed in wild isolates of Caulobacter crescentus.</title>
        <authorList>
            <person name="Ely B."/>
            <person name="Wilson K."/>
            <person name="Scott D."/>
        </authorList>
    </citation>
    <scope>NUCLEOTIDE SEQUENCE [LARGE SCALE GENOMIC DNA]</scope>
    <source>
        <strain evidence="3">CB13b1a</strain>
    </source>
</reference>
<dbReference type="EMBL" id="CP023315">
    <property type="protein sequence ID" value="ATC33496.1"/>
    <property type="molecule type" value="Genomic_DNA"/>
</dbReference>
<organism evidence="2 3">
    <name type="scientific">Caulobacter vibrioides</name>
    <name type="common">Caulobacter crescentus</name>
    <dbReference type="NCBI Taxonomy" id="155892"/>
    <lineage>
        <taxon>Bacteria</taxon>
        <taxon>Pseudomonadati</taxon>
        <taxon>Pseudomonadota</taxon>
        <taxon>Alphaproteobacteria</taxon>
        <taxon>Caulobacterales</taxon>
        <taxon>Caulobacteraceae</taxon>
        <taxon>Caulobacter</taxon>
    </lineage>
</organism>
<feature type="compositionally biased region" description="Basic and acidic residues" evidence="1">
    <location>
        <begin position="7"/>
        <end position="16"/>
    </location>
</feature>
<evidence type="ECO:0000256" key="1">
    <source>
        <dbReference type="SAM" id="MobiDB-lite"/>
    </source>
</evidence>
<sequence length="80" mass="8586">MGTLGRSLERRPERLGPHRRRGVAETCVIPAVAQRSAGTQGPLAPRFFTPWVPDKPCGLSGMTRLGAGLLTPPSPPRRST</sequence>